<dbReference type="AlphaFoldDB" id="A0A6A6JKY5"/>
<dbReference type="GeneID" id="54551430"/>
<dbReference type="RefSeq" id="XP_033654790.1">
    <property type="nucleotide sequence ID" value="XM_033798255.1"/>
</dbReference>
<keyword evidence="3" id="KW-1185">Reference proteome</keyword>
<protein>
    <recommendedName>
        <fullName evidence="4">C3H1-type domain-containing protein</fullName>
    </recommendedName>
</protein>
<dbReference type="EMBL" id="ML986491">
    <property type="protein sequence ID" value="KAF2277251.1"/>
    <property type="molecule type" value="Genomic_DNA"/>
</dbReference>
<sequence length="347" mass="38091">MSYAYRGYSDDDLEMEGADMGYSSPSDDEEVDEEAEENFRNHSGEAQEQFHGSYYFDTYPSSPLKRDEPRSTVQDADGAEGMEDELAGLTEAELAAMTEEELIWRLFDKERQKMQNGTHELGRQKTADDTTQAQSNIVNPMQVATVGKKLPNTLNTVTSMPSQDTVNDFSLTLVGEGITLPAVNSTAASRVSTCTDVSIPAPVPTSLPQGRRSKRPSGAGHGRYKNRGNDSRKGKRRGATTSDRVKSGRVGKGGPGRPKRASGAAPVHTRFSNVSLESRVSFLPLERRVTYGAAPSTVVERGPPACRRPCRHENKGGQCRKVYCKFLHRSQVGPFRGLLFSLPWSPK</sequence>
<name>A0A6A6JKY5_WESOR</name>
<evidence type="ECO:0008006" key="4">
    <source>
        <dbReference type="Google" id="ProtNLM"/>
    </source>
</evidence>
<organism evidence="2 3">
    <name type="scientific">Westerdykella ornata</name>
    <dbReference type="NCBI Taxonomy" id="318751"/>
    <lineage>
        <taxon>Eukaryota</taxon>
        <taxon>Fungi</taxon>
        <taxon>Dikarya</taxon>
        <taxon>Ascomycota</taxon>
        <taxon>Pezizomycotina</taxon>
        <taxon>Dothideomycetes</taxon>
        <taxon>Pleosporomycetidae</taxon>
        <taxon>Pleosporales</taxon>
        <taxon>Sporormiaceae</taxon>
        <taxon>Westerdykella</taxon>
    </lineage>
</organism>
<feature type="compositionally biased region" description="Acidic residues" evidence="1">
    <location>
        <begin position="26"/>
        <end position="36"/>
    </location>
</feature>
<reference evidence="2" key="1">
    <citation type="journal article" date="2020" name="Stud. Mycol.">
        <title>101 Dothideomycetes genomes: a test case for predicting lifestyles and emergence of pathogens.</title>
        <authorList>
            <person name="Haridas S."/>
            <person name="Albert R."/>
            <person name="Binder M."/>
            <person name="Bloem J."/>
            <person name="Labutti K."/>
            <person name="Salamov A."/>
            <person name="Andreopoulos B."/>
            <person name="Baker S."/>
            <person name="Barry K."/>
            <person name="Bills G."/>
            <person name="Bluhm B."/>
            <person name="Cannon C."/>
            <person name="Castanera R."/>
            <person name="Culley D."/>
            <person name="Daum C."/>
            <person name="Ezra D."/>
            <person name="Gonzalez J."/>
            <person name="Henrissat B."/>
            <person name="Kuo A."/>
            <person name="Liang C."/>
            <person name="Lipzen A."/>
            <person name="Lutzoni F."/>
            <person name="Magnuson J."/>
            <person name="Mondo S."/>
            <person name="Nolan M."/>
            <person name="Ohm R."/>
            <person name="Pangilinan J."/>
            <person name="Park H.-J."/>
            <person name="Ramirez L."/>
            <person name="Alfaro M."/>
            <person name="Sun H."/>
            <person name="Tritt A."/>
            <person name="Yoshinaga Y."/>
            <person name="Zwiers L.-H."/>
            <person name="Turgeon B."/>
            <person name="Goodwin S."/>
            <person name="Spatafora J."/>
            <person name="Crous P."/>
            <person name="Grigoriev I."/>
        </authorList>
    </citation>
    <scope>NUCLEOTIDE SEQUENCE</scope>
    <source>
        <strain evidence="2">CBS 379.55</strain>
    </source>
</reference>
<evidence type="ECO:0000256" key="1">
    <source>
        <dbReference type="SAM" id="MobiDB-lite"/>
    </source>
</evidence>
<evidence type="ECO:0000313" key="3">
    <source>
        <dbReference type="Proteomes" id="UP000800097"/>
    </source>
</evidence>
<proteinExistence type="predicted"/>
<dbReference type="Proteomes" id="UP000800097">
    <property type="component" value="Unassembled WGS sequence"/>
</dbReference>
<gene>
    <name evidence="2" type="ORF">EI97DRAFT_432847</name>
</gene>
<accession>A0A6A6JKY5</accession>
<feature type="region of interest" description="Disordered" evidence="1">
    <location>
        <begin position="193"/>
        <end position="267"/>
    </location>
</feature>
<feature type="region of interest" description="Disordered" evidence="1">
    <location>
        <begin position="1"/>
        <end position="80"/>
    </location>
</feature>
<evidence type="ECO:0000313" key="2">
    <source>
        <dbReference type="EMBL" id="KAF2277251.1"/>
    </source>
</evidence>